<dbReference type="AlphaFoldDB" id="A0A399T026"/>
<dbReference type="Pfam" id="PF13365">
    <property type="entry name" value="Trypsin_2"/>
    <property type="match status" value="1"/>
</dbReference>
<evidence type="ECO:0008006" key="3">
    <source>
        <dbReference type="Google" id="ProtNLM"/>
    </source>
</evidence>
<comment type="caution">
    <text evidence="1">The sequence shown here is derived from an EMBL/GenBank/DDBJ whole genome shotgun (WGS) entry which is preliminary data.</text>
</comment>
<name>A0A399T026_9BACT</name>
<dbReference type="OrthoDB" id="4696264at2"/>
<dbReference type="SUPFAM" id="SSF50494">
    <property type="entry name" value="Trypsin-like serine proteases"/>
    <property type="match status" value="1"/>
</dbReference>
<accession>A0A399T026</accession>
<evidence type="ECO:0000313" key="2">
    <source>
        <dbReference type="Proteomes" id="UP000265926"/>
    </source>
</evidence>
<organism evidence="1 2">
    <name type="scientific">Maribellus luteus</name>
    <dbReference type="NCBI Taxonomy" id="2305463"/>
    <lineage>
        <taxon>Bacteria</taxon>
        <taxon>Pseudomonadati</taxon>
        <taxon>Bacteroidota</taxon>
        <taxon>Bacteroidia</taxon>
        <taxon>Marinilabiliales</taxon>
        <taxon>Prolixibacteraceae</taxon>
        <taxon>Maribellus</taxon>
    </lineage>
</organism>
<gene>
    <name evidence="1" type="ORF">D1614_11885</name>
</gene>
<proteinExistence type="predicted"/>
<reference evidence="1 2" key="1">
    <citation type="submission" date="2018-08" db="EMBL/GenBank/DDBJ databases">
        <title>Pallidiluteibacterium maritimus gen. nov., sp. nov., isolated from coastal sediment.</title>
        <authorList>
            <person name="Zhou L.Y."/>
        </authorList>
    </citation>
    <scope>NUCLEOTIDE SEQUENCE [LARGE SCALE GENOMIC DNA]</scope>
    <source>
        <strain evidence="1 2">XSD2</strain>
    </source>
</reference>
<evidence type="ECO:0000313" key="1">
    <source>
        <dbReference type="EMBL" id="RIJ48414.1"/>
    </source>
</evidence>
<protein>
    <recommendedName>
        <fullName evidence="3">Serine protease</fullName>
    </recommendedName>
</protein>
<dbReference type="InterPro" id="IPR009003">
    <property type="entry name" value="Peptidase_S1_PA"/>
</dbReference>
<sequence>MKLSLIILLVQLMSSTKIYSQQDSLRFDELIDYSFIINGKSNSEFQTSGTGSILKYKDKFYLITNFHVLTGKDSKTNEKFPDLKDTNSAISIIFQNADRKSKFIVIVYPIYNSKGEELFRTYMFKNQIIDISVLPIDVPEKVLKSFFEINDLDTTWSYEPDKKVSFWGFPDGNFKNSWQPTEMTAKTVRNSQVGEFIFDPYVFFDNEPIKGMSGSPLYIIDNDNKIKFLSVVSNVVDDNPKIKGRSVYSLCALQLIKKMYEEKIPSVIGEEYDY</sequence>
<dbReference type="Proteomes" id="UP000265926">
    <property type="component" value="Unassembled WGS sequence"/>
</dbReference>
<keyword evidence="2" id="KW-1185">Reference proteome</keyword>
<dbReference type="EMBL" id="QWGR01000005">
    <property type="protein sequence ID" value="RIJ48414.1"/>
    <property type="molecule type" value="Genomic_DNA"/>
</dbReference>